<reference evidence="4" key="1">
    <citation type="submission" date="2015-03" db="EMBL/GenBank/DDBJ databases">
        <authorList>
            <consortium name="Pathogen Informatics"/>
        </authorList>
    </citation>
    <scope>NUCLEOTIDE SEQUENCE [LARGE SCALE GENOMIC DNA]</scope>
    <source>
        <strain evidence="4">NCTC11134</strain>
        <plasmid evidence="4">2</plasmid>
    </source>
</reference>
<dbReference type="Proteomes" id="UP000057820">
    <property type="component" value="Plasmid 2"/>
</dbReference>
<dbReference type="GO" id="GO:0000166">
    <property type="term" value="F:nucleotide binding"/>
    <property type="evidence" value="ECO:0007669"/>
    <property type="project" value="UniProtKB-KW"/>
</dbReference>
<organism evidence="3 4">
    <name type="scientific">Nocardia farcinica</name>
    <dbReference type="NCBI Taxonomy" id="37329"/>
    <lineage>
        <taxon>Bacteria</taxon>
        <taxon>Bacillati</taxon>
        <taxon>Actinomycetota</taxon>
        <taxon>Actinomycetes</taxon>
        <taxon>Mycobacteriales</taxon>
        <taxon>Nocardiaceae</taxon>
        <taxon>Nocardia</taxon>
    </lineage>
</organism>
<evidence type="ECO:0000313" key="4">
    <source>
        <dbReference type="Proteomes" id="UP000057820"/>
    </source>
</evidence>
<keyword evidence="1" id="KW-0547">Nucleotide-binding</keyword>
<dbReference type="AlphaFoldDB" id="A0A0H5NVP5"/>
<proteinExistence type="predicted"/>
<dbReference type="Pfam" id="PF24729">
    <property type="entry name" value="Acb2_Tad1_hairpin"/>
    <property type="match status" value="1"/>
</dbReference>
<dbReference type="EMBL" id="LN868939">
    <property type="protein sequence ID" value="CRY79875.1"/>
    <property type="molecule type" value="Genomic_DNA"/>
</dbReference>
<dbReference type="RefSeq" id="WP_076574168.1">
    <property type="nucleotide sequence ID" value="NZ_CP031418.1"/>
</dbReference>
<name>A0A0H5NVP5_NOCFR</name>
<sequence length="83" mass="9338">MTRPHNHLEDVSNRFMYHPPKDKEAADLHGVVREYLGRLAVLFAVVLPYGREQSTAITKLEEAMFWANAAIARDSGNRDVTAA</sequence>
<evidence type="ECO:0000259" key="2">
    <source>
        <dbReference type="Pfam" id="PF24729"/>
    </source>
</evidence>
<protein>
    <recommendedName>
        <fullName evidence="2">Acb2/Tad1 hairpin domain-containing protein</fullName>
    </recommendedName>
</protein>
<accession>A0A0H5NVP5</accession>
<gene>
    <name evidence="3" type="ORF">ERS450000_03535</name>
</gene>
<evidence type="ECO:0000256" key="1">
    <source>
        <dbReference type="ARBA" id="ARBA00022741"/>
    </source>
</evidence>
<keyword evidence="3" id="KW-0614">Plasmid</keyword>
<feature type="domain" description="Acb2/Tad1 hairpin" evidence="2">
    <location>
        <begin position="11"/>
        <end position="72"/>
    </location>
</feature>
<dbReference type="InterPro" id="IPR056098">
    <property type="entry name" value="Acb2/Tad1_hairpin"/>
</dbReference>
<dbReference type="KEGG" id="nfr:ERS450000_03535"/>
<evidence type="ECO:0000313" key="3">
    <source>
        <dbReference type="EMBL" id="CRY79875.1"/>
    </source>
</evidence>
<geneLocation type="plasmid" evidence="3">
    <name>2</name>
</geneLocation>